<evidence type="ECO:0000256" key="1">
    <source>
        <dbReference type="SAM" id="Phobius"/>
    </source>
</evidence>
<reference evidence="2 3" key="1">
    <citation type="submission" date="2019-10" db="EMBL/GenBank/DDBJ databases">
        <title>Glycomyces albidus sp. nov., a novel actinomycete isolated from rhizosphere soil of wheat (Triticum aestivum L.).</title>
        <authorList>
            <person name="Qian L."/>
        </authorList>
    </citation>
    <scope>NUCLEOTIDE SEQUENCE [LARGE SCALE GENOMIC DNA]</scope>
    <source>
        <strain evidence="2 3">NEAU-7082</strain>
    </source>
</reference>
<dbReference type="Proteomes" id="UP000477750">
    <property type="component" value="Unassembled WGS sequence"/>
</dbReference>
<keyword evidence="1" id="KW-0472">Membrane</keyword>
<name>A0A6L5GAA1_9ACTN</name>
<feature type="transmembrane region" description="Helical" evidence="1">
    <location>
        <begin position="80"/>
        <end position="97"/>
    </location>
</feature>
<proteinExistence type="predicted"/>
<dbReference type="InterPro" id="IPR021737">
    <property type="entry name" value="Phage_phiKZ_Orf197"/>
</dbReference>
<gene>
    <name evidence="2" type="ORF">GFD30_13835</name>
</gene>
<dbReference type="AlphaFoldDB" id="A0A6L5GAA1"/>
<organism evidence="2 3">
    <name type="scientific">Glycomyces albidus</name>
    <dbReference type="NCBI Taxonomy" id="2656774"/>
    <lineage>
        <taxon>Bacteria</taxon>
        <taxon>Bacillati</taxon>
        <taxon>Actinomycetota</taxon>
        <taxon>Actinomycetes</taxon>
        <taxon>Glycomycetales</taxon>
        <taxon>Glycomycetaceae</taxon>
        <taxon>Glycomyces</taxon>
    </lineage>
</organism>
<keyword evidence="1" id="KW-0812">Transmembrane</keyword>
<accession>A0A6L5GAA1</accession>
<dbReference type="EMBL" id="WIAO01000015">
    <property type="protein sequence ID" value="MQM26642.1"/>
    <property type="molecule type" value="Genomic_DNA"/>
</dbReference>
<evidence type="ECO:0000313" key="3">
    <source>
        <dbReference type="Proteomes" id="UP000477750"/>
    </source>
</evidence>
<comment type="caution">
    <text evidence="2">The sequence shown here is derived from an EMBL/GenBank/DDBJ whole genome shotgun (WGS) entry which is preliminary data.</text>
</comment>
<feature type="transmembrane region" description="Helical" evidence="1">
    <location>
        <begin position="54"/>
        <end position="74"/>
    </location>
</feature>
<dbReference type="RefSeq" id="WP_153025796.1">
    <property type="nucleotide sequence ID" value="NZ_WIAO01000015.1"/>
</dbReference>
<sequence>MTPEQIETALAFGAVAPTLYAAHAVGDHWVQSHTSACAKGNAGAAGHLACLTHVLTYLATCLVAVLGVTAALGILGTLSVLGVAVGLAVNGITHYVIDRRKPLAALARLTGHGGWLDADPEAAYKLDQSWHLGWLLISALITVTL</sequence>
<protein>
    <submittedName>
        <fullName evidence="2">DUF3307 domain-containing protein</fullName>
    </submittedName>
</protein>
<dbReference type="Pfam" id="PF11750">
    <property type="entry name" value="DUF3307"/>
    <property type="match status" value="1"/>
</dbReference>
<evidence type="ECO:0000313" key="2">
    <source>
        <dbReference type="EMBL" id="MQM26642.1"/>
    </source>
</evidence>
<keyword evidence="1" id="KW-1133">Transmembrane helix</keyword>
<keyword evidence="3" id="KW-1185">Reference proteome</keyword>